<dbReference type="GeneID" id="80905166"/>
<protein>
    <recommendedName>
        <fullName evidence="4">Ubiquitin-like protease family profile domain-containing protein</fullName>
    </recommendedName>
</protein>
<dbReference type="RefSeq" id="XP_056077269.1">
    <property type="nucleotide sequence ID" value="XM_056210447.1"/>
</dbReference>
<evidence type="ECO:0000256" key="1">
    <source>
        <dbReference type="SAM" id="MobiDB-lite"/>
    </source>
</evidence>
<evidence type="ECO:0008006" key="4">
    <source>
        <dbReference type="Google" id="ProtNLM"/>
    </source>
</evidence>
<evidence type="ECO:0000313" key="2">
    <source>
        <dbReference type="EMBL" id="KAJ4361067.1"/>
    </source>
</evidence>
<feature type="region of interest" description="Disordered" evidence="1">
    <location>
        <begin position="322"/>
        <end position="364"/>
    </location>
</feature>
<keyword evidence="3" id="KW-1185">Reference proteome</keyword>
<reference evidence="2" key="1">
    <citation type="submission" date="2022-10" db="EMBL/GenBank/DDBJ databases">
        <title>Tapping the CABI collections for fungal endophytes: first genome assemblies for Collariella, Neodidymelliopsis, Ascochyta clinopodiicola, Didymella pomorum, Didymosphaeria variabile, Neocosmospora piperis and Neocucurbitaria cava.</title>
        <authorList>
            <person name="Hill R."/>
        </authorList>
    </citation>
    <scope>NUCLEOTIDE SEQUENCE</scope>
    <source>
        <strain evidence="2">IMI 356815</strain>
    </source>
</reference>
<dbReference type="InterPro" id="IPR038765">
    <property type="entry name" value="Papain-like_cys_pep_sf"/>
</dbReference>
<sequence>MSTSTSENSIAISFANAKLTQADLNNNITSQSFLFTDNILTASFNVLQRTLDCPAHQVALLSPNEAQFCYALRQADVHNSPDWDQDYESLIETLADKHFVILPINDGSFGGHNPPNPDGDADQRNVDADTTDDGIKGKHWTLVVADCRGAILKARHFDSFCTNPNDVTLNRIVAEGTMHGLRHLLEARHRPYQIQHIPFREPYTGYDFLLYVKTPHQVGDKGLDLAACGPFVWALASWFAGRFCDGTNEGLGISGFVRRKGNFKNGNFKSEAVRQRIREALEKHRDQLIGIWNTAEFEFISAMEGTGSNRETEDTIQATLGSLGADNSSSMANTASGGNDANNRHGHNDEDNLFNRLAVDQNGW</sequence>
<dbReference type="AlphaFoldDB" id="A0A9W9CGX1"/>
<organism evidence="2 3">
    <name type="scientific">Didymosphaeria variabile</name>
    <dbReference type="NCBI Taxonomy" id="1932322"/>
    <lineage>
        <taxon>Eukaryota</taxon>
        <taxon>Fungi</taxon>
        <taxon>Dikarya</taxon>
        <taxon>Ascomycota</taxon>
        <taxon>Pezizomycotina</taxon>
        <taxon>Dothideomycetes</taxon>
        <taxon>Pleosporomycetidae</taxon>
        <taxon>Pleosporales</taxon>
        <taxon>Massarineae</taxon>
        <taxon>Didymosphaeriaceae</taxon>
        <taxon>Didymosphaeria</taxon>
    </lineage>
</organism>
<feature type="region of interest" description="Disordered" evidence="1">
    <location>
        <begin position="110"/>
        <end position="132"/>
    </location>
</feature>
<feature type="compositionally biased region" description="Polar residues" evidence="1">
    <location>
        <begin position="322"/>
        <end position="341"/>
    </location>
</feature>
<dbReference type="OrthoDB" id="3798225at2759"/>
<accession>A0A9W9CGX1</accession>
<dbReference type="Gene3D" id="3.40.395.10">
    <property type="entry name" value="Adenoviral Proteinase, Chain A"/>
    <property type="match status" value="1"/>
</dbReference>
<dbReference type="Proteomes" id="UP001140513">
    <property type="component" value="Unassembled WGS sequence"/>
</dbReference>
<gene>
    <name evidence="2" type="ORF">N0V89_001636</name>
</gene>
<dbReference type="EMBL" id="JAPEUX010000001">
    <property type="protein sequence ID" value="KAJ4361067.1"/>
    <property type="molecule type" value="Genomic_DNA"/>
</dbReference>
<proteinExistence type="predicted"/>
<evidence type="ECO:0000313" key="3">
    <source>
        <dbReference type="Proteomes" id="UP001140513"/>
    </source>
</evidence>
<comment type="caution">
    <text evidence="2">The sequence shown here is derived from an EMBL/GenBank/DDBJ whole genome shotgun (WGS) entry which is preliminary data.</text>
</comment>
<dbReference type="SUPFAM" id="SSF54001">
    <property type="entry name" value="Cysteine proteinases"/>
    <property type="match status" value="1"/>
</dbReference>
<name>A0A9W9CGX1_9PLEO</name>